<sequence length="400" mass="41229">MFKRNVLAVSMTLAALCSAQAAMADINGGGATLPQKLYLTPNVLTAGFAPYIGVGSGKGKIAFLENKYDQFGTDTTKSVHWAGSDSKLTATELSTYATNKQPGWGKLIQVPSVATSVAIPFRKSGANAVDLSVKELCGVFSGRITDWSGISGAGRSGAIQVVYRSESSGTTELFTRFLNAKCTTEPGTFAVTTTFANSYSLGLTPLVGAVAATGSEGVMAALNDTSVDEGRITYMSPDFAAPTLAGLDDATKVARVGKDVVNGVAVEGKSPAAANVTAAINVVPLPAAADRGNPDAWVPVFGATTGGGVVAYPSSGYPILGFTNLIFSQCYANATQTSQVRDFFTKHYGASANNDAAIEANAFVPLPANWKAAVRASFLTASNDLSIGNTNICNGKGRPQ</sequence>
<dbReference type="EMBL" id="PCQL01000037">
    <property type="protein sequence ID" value="PRC11700.1"/>
    <property type="molecule type" value="Genomic_DNA"/>
</dbReference>
<dbReference type="PANTHER" id="PTHR42996">
    <property type="entry name" value="PHOSPHATE-BINDING PROTEIN PSTS"/>
    <property type="match status" value="1"/>
</dbReference>
<comment type="similarity">
    <text evidence="1">Belongs to the PstS family.</text>
</comment>
<evidence type="ECO:0000313" key="5">
    <source>
        <dbReference type="Proteomes" id="UP000238045"/>
    </source>
</evidence>
<reference evidence="4 5" key="1">
    <citation type="submission" date="2017-09" db="EMBL/GenBank/DDBJ databases">
        <title>Genomic, metabolic, and phenotypic characteristics of bacterial isolates from the natural microbiome of the model nematode Caenorhabditis elegans.</title>
        <authorList>
            <person name="Zimmermann J."/>
            <person name="Obeng N."/>
            <person name="Yang W."/>
            <person name="Obeng O."/>
            <person name="Kissoyan K."/>
            <person name="Pees B."/>
            <person name="Dirksen P."/>
            <person name="Hoppner M."/>
            <person name="Franke A."/>
            <person name="Rosenstiel P."/>
            <person name="Leippe M."/>
            <person name="Dierking K."/>
            <person name="Kaleta C."/>
            <person name="Schulenburg H."/>
        </authorList>
    </citation>
    <scope>NUCLEOTIDE SEQUENCE [LARGE SCALE GENOMIC DNA]</scope>
    <source>
        <strain evidence="4 5">MYb117</strain>
    </source>
</reference>
<dbReference type="Gene3D" id="3.40.190.10">
    <property type="entry name" value="Periplasmic binding protein-like II"/>
    <property type="match status" value="2"/>
</dbReference>
<keyword evidence="5" id="KW-1185">Reference proteome</keyword>
<gene>
    <name evidence="4" type="ORF">CQZ99_24610</name>
</gene>
<dbReference type="InterPro" id="IPR050962">
    <property type="entry name" value="Phosphate-bind_PstS"/>
</dbReference>
<evidence type="ECO:0000256" key="2">
    <source>
        <dbReference type="SAM" id="SignalP"/>
    </source>
</evidence>
<dbReference type="PANTHER" id="PTHR42996:SF1">
    <property type="entry name" value="PHOSPHATE-BINDING PROTEIN PSTS"/>
    <property type="match status" value="1"/>
</dbReference>
<dbReference type="Pfam" id="PF12849">
    <property type="entry name" value="PBP_like_2"/>
    <property type="match status" value="1"/>
</dbReference>
<name>A0A2S9E9Z1_9PSED</name>
<proteinExistence type="inferred from homology"/>
<evidence type="ECO:0000313" key="4">
    <source>
        <dbReference type="EMBL" id="PRC11700.1"/>
    </source>
</evidence>
<feature type="chain" id="PRO_5015640166" evidence="2">
    <location>
        <begin position="25"/>
        <end position="400"/>
    </location>
</feature>
<protein>
    <submittedName>
        <fullName evidence="4">Protein disulfide reductase</fullName>
    </submittedName>
</protein>
<dbReference type="Proteomes" id="UP000238045">
    <property type="component" value="Unassembled WGS sequence"/>
</dbReference>
<organism evidence="4 5">
    <name type="scientific">Pseudomonas poae</name>
    <dbReference type="NCBI Taxonomy" id="200451"/>
    <lineage>
        <taxon>Bacteria</taxon>
        <taxon>Pseudomonadati</taxon>
        <taxon>Pseudomonadota</taxon>
        <taxon>Gammaproteobacteria</taxon>
        <taxon>Pseudomonadales</taxon>
        <taxon>Pseudomonadaceae</taxon>
        <taxon>Pseudomonas</taxon>
    </lineage>
</organism>
<keyword evidence="2" id="KW-0732">Signal</keyword>
<feature type="domain" description="PBP" evidence="3">
    <location>
        <begin position="51"/>
        <end position="263"/>
    </location>
</feature>
<dbReference type="SUPFAM" id="SSF53850">
    <property type="entry name" value="Periplasmic binding protein-like II"/>
    <property type="match status" value="1"/>
</dbReference>
<evidence type="ECO:0000259" key="3">
    <source>
        <dbReference type="Pfam" id="PF12849"/>
    </source>
</evidence>
<feature type="signal peptide" evidence="2">
    <location>
        <begin position="1"/>
        <end position="24"/>
    </location>
</feature>
<comment type="caution">
    <text evidence="4">The sequence shown here is derived from an EMBL/GenBank/DDBJ whole genome shotgun (WGS) entry which is preliminary data.</text>
</comment>
<dbReference type="AlphaFoldDB" id="A0A2S9E9Z1"/>
<dbReference type="InterPro" id="IPR024370">
    <property type="entry name" value="PBP_domain"/>
</dbReference>
<dbReference type="RefSeq" id="WP_105699146.1">
    <property type="nucleotide sequence ID" value="NZ_CP159260.1"/>
</dbReference>
<evidence type="ECO:0000256" key="1">
    <source>
        <dbReference type="ARBA" id="ARBA00008725"/>
    </source>
</evidence>
<accession>A0A2S9E9Z1</accession>